<dbReference type="EC" id="3.6.-.-" evidence="6"/>
<feature type="binding site" evidence="6">
    <location>
        <position position="125"/>
    </location>
    <ligand>
        <name>(6S)-5-formyl-5,6,7,8-tetrahydrofolate</name>
        <dbReference type="ChEBI" id="CHEBI:57457"/>
    </ligand>
</feature>
<dbReference type="NCBIfam" id="NF003661">
    <property type="entry name" value="PRK05291.1-3"/>
    <property type="match status" value="1"/>
</dbReference>
<evidence type="ECO:0000256" key="3">
    <source>
        <dbReference type="ARBA" id="ARBA00022741"/>
    </source>
</evidence>
<dbReference type="RefSeq" id="WP_262624245.1">
    <property type="nucleotide sequence ID" value="NZ_JAOQKI010000024.1"/>
</dbReference>
<reference evidence="9 10" key="1">
    <citation type="journal article" date="2021" name="ISME Commun">
        <title>Automated analysis of genomic sequences facilitates high-throughput and comprehensive description of bacteria.</title>
        <authorList>
            <person name="Hitch T.C.A."/>
        </authorList>
    </citation>
    <scope>NUCLEOTIDE SEQUENCE [LARGE SCALE GENOMIC DNA]</scope>
    <source>
        <strain evidence="9 10">Sanger_19</strain>
    </source>
</reference>
<feature type="domain" description="TrmE-type G" evidence="8">
    <location>
        <begin position="221"/>
        <end position="382"/>
    </location>
</feature>
<evidence type="ECO:0000256" key="7">
    <source>
        <dbReference type="RuleBase" id="RU003313"/>
    </source>
</evidence>
<dbReference type="CDD" id="cd04164">
    <property type="entry name" value="trmE"/>
    <property type="match status" value="1"/>
</dbReference>
<feature type="binding site" evidence="6">
    <location>
        <position position="250"/>
    </location>
    <ligand>
        <name>K(+)</name>
        <dbReference type="ChEBI" id="CHEBI:29103"/>
    </ligand>
</feature>
<dbReference type="EMBL" id="JAOQKI010000024">
    <property type="protein sequence ID" value="MCU6718075.1"/>
    <property type="molecule type" value="Genomic_DNA"/>
</dbReference>
<dbReference type="InterPro" id="IPR027368">
    <property type="entry name" value="MnmE_dom2"/>
</dbReference>
<evidence type="ECO:0000256" key="6">
    <source>
        <dbReference type="HAMAP-Rule" id="MF_00379"/>
    </source>
</evidence>
<keyword evidence="4 6" id="KW-0630">Potassium</keyword>
<gene>
    <name evidence="6 9" type="primary">mnmE</name>
    <name evidence="6" type="synonym">trmE</name>
    <name evidence="9" type="ORF">OCV43_12500</name>
</gene>
<comment type="function">
    <text evidence="6">Exhibits a very high intrinsic GTPase hydrolysis rate. Involved in the addition of a carboxymethylaminomethyl (cmnm) group at the wobble position (U34) of certain tRNAs, forming tRNA-cmnm(5)s(2)U34.</text>
</comment>
<feature type="binding site" evidence="6">
    <location>
        <begin position="275"/>
        <end position="278"/>
    </location>
    <ligand>
        <name>GTP</name>
        <dbReference type="ChEBI" id="CHEBI:37565"/>
    </ligand>
</feature>
<proteinExistence type="inferred from homology"/>
<dbReference type="Gene3D" id="3.30.1360.120">
    <property type="entry name" value="Probable tRNA modification gtpase trme, domain 1"/>
    <property type="match status" value="1"/>
</dbReference>
<keyword evidence="5 6" id="KW-0342">GTP-binding</keyword>
<dbReference type="CDD" id="cd14858">
    <property type="entry name" value="TrmE_N"/>
    <property type="match status" value="1"/>
</dbReference>
<evidence type="ECO:0000313" key="10">
    <source>
        <dbReference type="Proteomes" id="UP001209666"/>
    </source>
</evidence>
<feature type="binding site" evidence="6">
    <location>
        <position position="252"/>
    </location>
    <ligand>
        <name>K(+)</name>
        <dbReference type="ChEBI" id="CHEBI:29103"/>
    </ligand>
</feature>
<comment type="subcellular location">
    <subcellularLocation>
        <location evidence="6">Cytoplasm</location>
    </subcellularLocation>
</comment>
<dbReference type="PANTHER" id="PTHR42714">
    <property type="entry name" value="TRNA MODIFICATION GTPASE GTPBP3"/>
    <property type="match status" value="1"/>
</dbReference>
<feature type="binding site" evidence="6">
    <location>
        <begin position="231"/>
        <end position="236"/>
    </location>
    <ligand>
        <name>GTP</name>
        <dbReference type="ChEBI" id="CHEBI:37565"/>
    </ligand>
</feature>
<evidence type="ECO:0000313" key="9">
    <source>
        <dbReference type="EMBL" id="MCU6718075.1"/>
    </source>
</evidence>
<comment type="similarity">
    <text evidence="1 6 7">Belongs to the TRAFAC class TrmE-Era-EngA-EngB-Septin-like GTPase superfamily. TrmE GTPase family.</text>
</comment>
<feature type="binding site" evidence="6">
    <location>
        <position position="255"/>
    </location>
    <ligand>
        <name>K(+)</name>
        <dbReference type="ChEBI" id="CHEBI:29103"/>
    </ligand>
</feature>
<evidence type="ECO:0000256" key="2">
    <source>
        <dbReference type="ARBA" id="ARBA00022694"/>
    </source>
</evidence>
<dbReference type="Pfam" id="PF10396">
    <property type="entry name" value="TrmE_N"/>
    <property type="match status" value="1"/>
</dbReference>
<feature type="binding site" evidence="6">
    <location>
        <position position="235"/>
    </location>
    <ligand>
        <name>Mg(2+)</name>
        <dbReference type="ChEBI" id="CHEBI:18420"/>
    </ligand>
</feature>
<keyword evidence="6" id="KW-0963">Cytoplasm</keyword>
<feature type="binding site" evidence="6">
    <location>
        <position position="461"/>
    </location>
    <ligand>
        <name>(6S)-5-formyl-5,6,7,8-tetrahydrofolate</name>
        <dbReference type="ChEBI" id="CHEBI:57457"/>
    </ligand>
</feature>
<feature type="binding site" evidence="6">
    <location>
        <begin position="250"/>
        <end position="256"/>
    </location>
    <ligand>
        <name>GTP</name>
        <dbReference type="ChEBI" id="CHEBI:37565"/>
    </ligand>
</feature>
<dbReference type="Pfam" id="PF01926">
    <property type="entry name" value="MMR_HSR1"/>
    <property type="match status" value="1"/>
</dbReference>
<feature type="binding site" evidence="6">
    <location>
        <position position="231"/>
    </location>
    <ligand>
        <name>K(+)</name>
        <dbReference type="ChEBI" id="CHEBI:29103"/>
    </ligand>
</feature>
<dbReference type="InterPro" id="IPR025867">
    <property type="entry name" value="MnmE_helical"/>
</dbReference>
<organism evidence="9 10">
    <name type="scientific">Roseburia amylophila</name>
    <dbReference type="NCBI Taxonomy" id="2981794"/>
    <lineage>
        <taxon>Bacteria</taxon>
        <taxon>Bacillati</taxon>
        <taxon>Bacillota</taxon>
        <taxon>Clostridia</taxon>
        <taxon>Lachnospirales</taxon>
        <taxon>Lachnospiraceae</taxon>
        <taxon>Roseburia</taxon>
    </lineage>
</organism>
<comment type="cofactor">
    <cofactor evidence="6">
        <name>K(+)</name>
        <dbReference type="ChEBI" id="CHEBI:29103"/>
    </cofactor>
    <text evidence="6">Binds 1 potassium ion per subunit.</text>
</comment>
<keyword evidence="3 6" id="KW-0547">Nucleotide-binding</keyword>
<sequence>MKTETIAAIASAMTNSGIGIIRISGEDAFDVIDKIYRSQKGNKLLSKCKSHTIHYGHIYDEDEIIDEVMVLLMRAPNSYTREDTVEIDCHGGTLVMRRILEVVLKNGARPAEPGEFTKRAFLNGRIDLSQAESVMDVISSKNDFALKSSMQQLNGALTGKIKEIRGKIIHEIAFIESALDDPEHISIDGYGENLLIIIEKLMQKMNQMIASSENGSLLKEGINTVIVGKPNAGKSSLLNALVGRERAIVTDIAGTTRDVLEEQINLNGITLNIMDTAGIRSTEDVVEKIGVDKALSLVDKADFIIYVVDTSTALDENDEKIIDAIREKKAIILLNKSDLIQVTGEDEIKEKLSGADHKMIAISAKENLGIDVLEETITEMFFHGTISFNDEVYITNIRHKNALIQAVESLKLVKQSVENGMPEDFYSIDLMNAYEELGTIIGEAVEDDLVNEIFSKFCMGK</sequence>
<evidence type="ECO:0000256" key="1">
    <source>
        <dbReference type="ARBA" id="ARBA00011043"/>
    </source>
</evidence>
<comment type="caution">
    <text evidence="9">The sequence shown here is derived from an EMBL/GenBank/DDBJ whole genome shotgun (WGS) entry which is preliminary data.</text>
</comment>
<dbReference type="SUPFAM" id="SSF52540">
    <property type="entry name" value="P-loop containing nucleoside triphosphate hydrolases"/>
    <property type="match status" value="1"/>
</dbReference>
<evidence type="ECO:0000256" key="4">
    <source>
        <dbReference type="ARBA" id="ARBA00022958"/>
    </source>
</evidence>
<dbReference type="Proteomes" id="UP001209666">
    <property type="component" value="Unassembled WGS sequence"/>
</dbReference>
<dbReference type="HAMAP" id="MF_00379">
    <property type="entry name" value="GTPase_MnmE"/>
    <property type="match status" value="1"/>
</dbReference>
<dbReference type="InterPro" id="IPR004520">
    <property type="entry name" value="GTPase_MnmE"/>
</dbReference>
<keyword evidence="6" id="KW-0460">Magnesium</keyword>
<keyword evidence="10" id="KW-1185">Reference proteome</keyword>
<dbReference type="PRINTS" id="PR00326">
    <property type="entry name" value="GTP1OBG"/>
</dbReference>
<protein>
    <recommendedName>
        <fullName evidence="6">tRNA modification GTPase MnmE</fullName>
        <ecNumber evidence="6">3.6.-.-</ecNumber>
    </recommendedName>
</protein>
<feature type="binding site" evidence="6">
    <location>
        <position position="22"/>
    </location>
    <ligand>
        <name>(6S)-5-formyl-5,6,7,8-tetrahydrofolate</name>
        <dbReference type="ChEBI" id="CHEBI:57457"/>
    </ligand>
</feature>
<dbReference type="InterPro" id="IPR027266">
    <property type="entry name" value="TrmE/GcvT-like"/>
</dbReference>
<dbReference type="NCBIfam" id="TIGR00231">
    <property type="entry name" value="small_GTP"/>
    <property type="match status" value="1"/>
</dbReference>
<evidence type="ECO:0000259" key="8">
    <source>
        <dbReference type="PROSITE" id="PS51709"/>
    </source>
</evidence>
<evidence type="ECO:0000256" key="5">
    <source>
        <dbReference type="ARBA" id="ARBA00023134"/>
    </source>
</evidence>
<dbReference type="InterPro" id="IPR005225">
    <property type="entry name" value="Small_GTP-bd"/>
</dbReference>
<dbReference type="NCBIfam" id="TIGR00450">
    <property type="entry name" value="mnmE_trmE_thdF"/>
    <property type="match status" value="1"/>
</dbReference>
<comment type="subunit">
    <text evidence="6">Homodimer. Heterotetramer of two MnmE and two MnmG subunits.</text>
</comment>
<dbReference type="InterPro" id="IPR018948">
    <property type="entry name" value="GTP-bd_TrmE_N"/>
</dbReference>
<keyword evidence="6" id="KW-0479">Metal-binding</keyword>
<dbReference type="InterPro" id="IPR027417">
    <property type="entry name" value="P-loop_NTPase"/>
</dbReference>
<comment type="caution">
    <text evidence="6">Lacks conserved residue(s) required for the propagation of feature annotation.</text>
</comment>
<keyword evidence="2 6" id="KW-0819">tRNA processing</keyword>
<feature type="binding site" evidence="6">
    <location>
        <position position="256"/>
    </location>
    <ligand>
        <name>Mg(2+)</name>
        <dbReference type="ChEBI" id="CHEBI:18420"/>
    </ligand>
</feature>
<dbReference type="Gene3D" id="1.20.120.430">
    <property type="entry name" value="tRNA modification GTPase MnmE domain 2"/>
    <property type="match status" value="1"/>
</dbReference>
<name>A0ABT2SGT5_9FIRM</name>
<accession>A0ABT2SGT5</accession>
<dbReference type="PROSITE" id="PS51709">
    <property type="entry name" value="G_TRME"/>
    <property type="match status" value="1"/>
</dbReference>
<dbReference type="InterPro" id="IPR006073">
    <property type="entry name" value="GTP-bd"/>
</dbReference>
<keyword evidence="6" id="KW-0378">Hydrolase</keyword>
<dbReference type="PANTHER" id="PTHR42714:SF2">
    <property type="entry name" value="TRNA MODIFICATION GTPASE GTPBP3, MITOCHONDRIAL"/>
    <property type="match status" value="1"/>
</dbReference>
<dbReference type="InterPro" id="IPR031168">
    <property type="entry name" value="G_TrmE"/>
</dbReference>
<feature type="binding site" evidence="6">
    <location>
        <position position="86"/>
    </location>
    <ligand>
        <name>(6S)-5-formyl-5,6,7,8-tetrahydrofolate</name>
        <dbReference type="ChEBI" id="CHEBI:57457"/>
    </ligand>
</feature>
<dbReference type="Pfam" id="PF12631">
    <property type="entry name" value="MnmE_helical"/>
    <property type="match status" value="1"/>
</dbReference>
<dbReference type="Gene3D" id="3.40.50.300">
    <property type="entry name" value="P-loop containing nucleotide triphosphate hydrolases"/>
    <property type="match status" value="1"/>
</dbReference>